<protein>
    <submittedName>
        <fullName evidence="1">Uncharacterized protein</fullName>
    </submittedName>
</protein>
<evidence type="ECO:0000313" key="1">
    <source>
        <dbReference type="EMBL" id="CAB4141692.1"/>
    </source>
</evidence>
<name>A0A6J5M6B8_9CAUD</name>
<gene>
    <name evidence="1" type="ORF">UFOVP424_12</name>
</gene>
<reference evidence="1" key="1">
    <citation type="submission" date="2020-04" db="EMBL/GenBank/DDBJ databases">
        <authorList>
            <person name="Chiriac C."/>
            <person name="Salcher M."/>
            <person name="Ghai R."/>
            <person name="Kavagutti S V."/>
        </authorList>
    </citation>
    <scope>NUCLEOTIDE SEQUENCE</scope>
</reference>
<dbReference type="EMBL" id="LR796395">
    <property type="protein sequence ID" value="CAB4141692.1"/>
    <property type="molecule type" value="Genomic_DNA"/>
</dbReference>
<organism evidence="1">
    <name type="scientific">uncultured Caudovirales phage</name>
    <dbReference type="NCBI Taxonomy" id="2100421"/>
    <lineage>
        <taxon>Viruses</taxon>
        <taxon>Duplodnaviria</taxon>
        <taxon>Heunggongvirae</taxon>
        <taxon>Uroviricota</taxon>
        <taxon>Caudoviricetes</taxon>
        <taxon>Peduoviridae</taxon>
        <taxon>Maltschvirus</taxon>
        <taxon>Maltschvirus maltsch</taxon>
    </lineage>
</organism>
<sequence length="164" mass="20350">MLEKRYREYKDLAKRITKGDERYIDLLHDVLIQLETNEKWNNLPTDKEKMYFLTRTLSNQFYSNNSYFNKTYRKFNSEVFEIPDIPDVPYQERPSVEWINKLLETEQQTNPDNWYNIGLFKLYMEHKSIEPIHKRTNIPRYSIRETIKQMKVWIITKWDNRWEE</sequence>
<proteinExistence type="predicted"/>
<accession>A0A6J5M6B8</accession>